<evidence type="ECO:0000313" key="3">
    <source>
        <dbReference type="Proteomes" id="UP000005867"/>
    </source>
</evidence>
<dbReference type="EMBL" id="CP003098">
    <property type="protein sequence ID" value="AET33615.1"/>
    <property type="molecule type" value="Genomic_DNA"/>
</dbReference>
<evidence type="ECO:0000313" key="2">
    <source>
        <dbReference type="EMBL" id="AET33615.1"/>
    </source>
</evidence>
<sequence length="273" mass="30724">MDLVKRRIRISINICELDSGKQPRRNAAPDLVLAFLKMPNTFYAVKIRLKYFSALRDVTGKISEELDVPPGYTLGQLINWFFNKYPKAEVFKEELLVLVNGRTLDNFYVLREGDEVALMPPVSGGGGVVSQPVDLNREVVDIIEKTAPRGGGGVVIFVGYVKGRVGDATVNILEYEAYEPHASHKIREIEEWARSQEGVLEARIYHVAGSLRPGDHTVYVFVSAVSRDVAFKIAREALERVKHEVPIFKLEKRSDGEYWVLGDGRRVPRSPQS</sequence>
<keyword evidence="3" id="KW-1185">Reference proteome</keyword>
<protein>
    <submittedName>
        <fullName evidence="2">MoaD family protein</fullName>
    </submittedName>
</protein>
<evidence type="ECO:0000256" key="1">
    <source>
        <dbReference type="ARBA" id="ARBA00022741"/>
    </source>
</evidence>
<dbReference type="Pfam" id="PF02597">
    <property type="entry name" value="ThiS"/>
    <property type="match status" value="1"/>
</dbReference>
<dbReference type="InterPro" id="IPR044672">
    <property type="entry name" value="MOCS2A"/>
</dbReference>
<dbReference type="NCBIfam" id="TIGR01687">
    <property type="entry name" value="moaD_arch"/>
    <property type="match status" value="1"/>
</dbReference>
<dbReference type="STRING" id="1104324.P186_2223"/>
<dbReference type="PANTHER" id="PTHR33359">
    <property type="entry name" value="MOLYBDOPTERIN SYNTHASE SULFUR CARRIER SUBUNIT"/>
    <property type="match status" value="1"/>
</dbReference>
<proteinExistence type="predicted"/>
<dbReference type="InterPro" id="IPR010038">
    <property type="entry name" value="MoaD_arc-typ"/>
</dbReference>
<dbReference type="GO" id="GO:1990133">
    <property type="term" value="C:molybdopterin adenylyltransferase complex"/>
    <property type="evidence" value="ECO:0007669"/>
    <property type="project" value="TreeGrafter"/>
</dbReference>
<dbReference type="InterPro" id="IPR036563">
    <property type="entry name" value="MoaE_sf"/>
</dbReference>
<gene>
    <name evidence="2" type="ORF">P186_2223</name>
</gene>
<dbReference type="CDD" id="cd00754">
    <property type="entry name" value="Ubl_MoaD"/>
    <property type="match status" value="1"/>
</dbReference>
<dbReference type="GO" id="GO:0000166">
    <property type="term" value="F:nucleotide binding"/>
    <property type="evidence" value="ECO:0007669"/>
    <property type="project" value="UniProtKB-KW"/>
</dbReference>
<name>G7VBB8_9CREN</name>
<dbReference type="InterPro" id="IPR012675">
    <property type="entry name" value="Beta-grasp_dom_sf"/>
</dbReference>
<keyword evidence="1" id="KW-0547">Nucleotide-binding</keyword>
<dbReference type="Gene3D" id="3.90.1170.40">
    <property type="entry name" value="Molybdopterin biosynthesis MoaE subunit"/>
    <property type="match status" value="1"/>
</dbReference>
<dbReference type="HOGENOM" id="CLU_069141_0_0_2"/>
<dbReference type="Gene3D" id="3.10.20.30">
    <property type="match status" value="1"/>
</dbReference>
<dbReference type="eggNOG" id="arCOG00534">
    <property type="taxonomic scope" value="Archaea"/>
</dbReference>
<dbReference type="Proteomes" id="UP000005867">
    <property type="component" value="Chromosome"/>
</dbReference>
<dbReference type="eggNOG" id="arCOG00536">
    <property type="taxonomic scope" value="Archaea"/>
</dbReference>
<dbReference type="SUPFAM" id="SSF54690">
    <property type="entry name" value="Molybdopterin synthase subunit MoaE"/>
    <property type="match status" value="1"/>
</dbReference>
<dbReference type="Pfam" id="PF02391">
    <property type="entry name" value="MoaE"/>
    <property type="match status" value="1"/>
</dbReference>
<dbReference type="AlphaFoldDB" id="G7VBB8"/>
<dbReference type="InterPro" id="IPR003749">
    <property type="entry name" value="ThiS/MoaD-like"/>
</dbReference>
<dbReference type="GO" id="GO:0006777">
    <property type="term" value="P:Mo-molybdopterin cofactor biosynthetic process"/>
    <property type="evidence" value="ECO:0007669"/>
    <property type="project" value="InterPro"/>
</dbReference>
<accession>G7VBB8</accession>
<dbReference type="BioCyc" id="PSP1104324:GJSN-2174-MONOMER"/>
<dbReference type="KEGG" id="pyr:P186_2223"/>
<dbReference type="InterPro" id="IPR016155">
    <property type="entry name" value="Mopterin_synth/thiamin_S_b"/>
</dbReference>
<dbReference type="InterPro" id="IPR003448">
    <property type="entry name" value="Mopterin_biosynth_MoaE"/>
</dbReference>
<reference evidence="2 3" key="1">
    <citation type="journal article" date="2012" name="J. Bacteriol.">
        <title>Complete genome sequence of strain 1860, a crenarchaeon of the genus pyrobaculum able to grow with various electron acceptors.</title>
        <authorList>
            <person name="Mardanov A.V."/>
            <person name="Gumerov V.M."/>
            <person name="Slobodkina G.B."/>
            <person name="Beletsky A.V."/>
            <person name="Bonch-Osmolovskaya E.A."/>
            <person name="Ravin N.V."/>
            <person name="Skryabin K.G."/>
        </authorList>
    </citation>
    <scope>NUCLEOTIDE SEQUENCE [LARGE SCALE GENOMIC DNA]</scope>
    <source>
        <strain evidence="2 3">1860</strain>
    </source>
</reference>
<dbReference type="PANTHER" id="PTHR33359:SF1">
    <property type="entry name" value="MOLYBDOPTERIN SYNTHASE SULFUR CARRIER SUBUNIT"/>
    <property type="match status" value="1"/>
</dbReference>
<organism evidence="2 3">
    <name type="scientific">Pyrobaculum ferrireducens</name>
    <dbReference type="NCBI Taxonomy" id="1104324"/>
    <lineage>
        <taxon>Archaea</taxon>
        <taxon>Thermoproteota</taxon>
        <taxon>Thermoprotei</taxon>
        <taxon>Thermoproteales</taxon>
        <taxon>Thermoproteaceae</taxon>
        <taxon>Pyrobaculum</taxon>
    </lineage>
</organism>
<dbReference type="CDD" id="cd00756">
    <property type="entry name" value="MoaE"/>
    <property type="match status" value="1"/>
</dbReference>
<dbReference type="SUPFAM" id="SSF54285">
    <property type="entry name" value="MoaD/ThiS"/>
    <property type="match status" value="1"/>
</dbReference>